<dbReference type="AlphaFoldDB" id="A0A409X4Z7"/>
<comment type="caution">
    <text evidence="2">The sequence shown here is derived from an EMBL/GenBank/DDBJ whole genome shotgun (WGS) entry which is preliminary data.</text>
</comment>
<keyword evidence="3" id="KW-1185">Reference proteome</keyword>
<organism evidence="2 3">
    <name type="scientific">Gymnopilus dilepis</name>
    <dbReference type="NCBI Taxonomy" id="231916"/>
    <lineage>
        <taxon>Eukaryota</taxon>
        <taxon>Fungi</taxon>
        <taxon>Dikarya</taxon>
        <taxon>Basidiomycota</taxon>
        <taxon>Agaricomycotina</taxon>
        <taxon>Agaricomycetes</taxon>
        <taxon>Agaricomycetidae</taxon>
        <taxon>Agaricales</taxon>
        <taxon>Agaricineae</taxon>
        <taxon>Hymenogastraceae</taxon>
        <taxon>Gymnopilus</taxon>
    </lineage>
</organism>
<evidence type="ECO:0000313" key="2">
    <source>
        <dbReference type="EMBL" id="PPQ85811.1"/>
    </source>
</evidence>
<feature type="region of interest" description="Disordered" evidence="1">
    <location>
        <begin position="544"/>
        <end position="580"/>
    </location>
</feature>
<evidence type="ECO:0000256" key="1">
    <source>
        <dbReference type="SAM" id="MobiDB-lite"/>
    </source>
</evidence>
<sequence>MSATAANTVNMSYGMPNVHHPSAPKFDGKPISLSSYLDEVEQLARINNLSVMETIQWSIRYLSPEEQQLWKALPSSKGNDWTKFRKELFECYPGAEDERRYTISNLETLVEKQSEFNITNSEQFGIYYRSFYVISSFLQDKKKLNECEISRFFIQGLHPSFRKQVRDQLHAEDPTHHPDDPFTLAEIRKAALFILSCNYGGFTAPPSSFVASIPGPEPAVKTSQFNSASEFFPSVPVSNLVDAIMRRVEPLIQQKLASDHDHAKKNHPIKFSGCAFCSDSSHHVPNCDIAEMYLQQGFCSKNSENRITLPNGELVTYQTAPGSNLQDRIDNWHKSNRPNVPTASSNLSIVTEAPDFHFLSAKPIQVEAKKVNQVPEAAPAGINDEEYLRILEEFVESTQLKIHEARRKISARSSTQLKSANAEKNTAQTMPLCAYTTSLSHSQVKTAYSTSKVDSQATRKAFNGFITTPIAKTTISDFRVDAAPPNITPRSKNDFIKSKNCLTFGRTDLTLDTRSTIPDRSKKKVDFNRSTHIGFDFRTNIQDHSSSFNGHDPGAKFLHENCSRKRTPQTFEKQSHSTIK</sequence>
<reference evidence="2 3" key="1">
    <citation type="journal article" date="2018" name="Evol. Lett.">
        <title>Horizontal gene cluster transfer increased hallucinogenic mushroom diversity.</title>
        <authorList>
            <person name="Reynolds H.T."/>
            <person name="Vijayakumar V."/>
            <person name="Gluck-Thaler E."/>
            <person name="Korotkin H.B."/>
            <person name="Matheny P.B."/>
            <person name="Slot J.C."/>
        </authorList>
    </citation>
    <scope>NUCLEOTIDE SEQUENCE [LARGE SCALE GENOMIC DNA]</scope>
    <source>
        <strain evidence="2 3">SRW20</strain>
    </source>
</reference>
<dbReference type="STRING" id="231916.A0A409X4Z7"/>
<dbReference type="EMBL" id="NHYE01004214">
    <property type="protein sequence ID" value="PPQ85811.1"/>
    <property type="molecule type" value="Genomic_DNA"/>
</dbReference>
<accession>A0A409X4Z7</accession>
<proteinExistence type="predicted"/>
<dbReference type="OrthoDB" id="3252634at2759"/>
<protein>
    <submittedName>
        <fullName evidence="2">Uncharacterized protein</fullName>
    </submittedName>
</protein>
<feature type="compositionally biased region" description="Basic and acidic residues" evidence="1">
    <location>
        <begin position="553"/>
        <end position="563"/>
    </location>
</feature>
<name>A0A409X4Z7_9AGAR</name>
<dbReference type="InParanoid" id="A0A409X4Z7"/>
<gene>
    <name evidence="2" type="ORF">CVT26_004961</name>
</gene>
<feature type="compositionally biased region" description="Polar residues" evidence="1">
    <location>
        <begin position="568"/>
        <end position="580"/>
    </location>
</feature>
<dbReference type="Proteomes" id="UP000284706">
    <property type="component" value="Unassembled WGS sequence"/>
</dbReference>
<evidence type="ECO:0000313" key="3">
    <source>
        <dbReference type="Proteomes" id="UP000284706"/>
    </source>
</evidence>